<dbReference type="EMBL" id="JAASQI010000006">
    <property type="protein sequence ID" value="NIJ58907.1"/>
    <property type="molecule type" value="Genomic_DNA"/>
</dbReference>
<dbReference type="PANTHER" id="PTHR41252:SF1">
    <property type="entry name" value="BLR2505 PROTEIN"/>
    <property type="match status" value="1"/>
</dbReference>
<dbReference type="InterPro" id="IPR037401">
    <property type="entry name" value="SnoaL-like"/>
</dbReference>
<evidence type="ECO:0000313" key="2">
    <source>
        <dbReference type="EMBL" id="NIJ58907.1"/>
    </source>
</evidence>
<evidence type="ECO:0000259" key="1">
    <source>
        <dbReference type="Pfam" id="PF12680"/>
    </source>
</evidence>
<name>A0ABX0V129_9HYPH</name>
<dbReference type="Proteomes" id="UP001429580">
    <property type="component" value="Unassembled WGS sequence"/>
</dbReference>
<protein>
    <submittedName>
        <fullName evidence="2">Ketosteroid isomerase-like protein</fullName>
    </submittedName>
</protein>
<dbReference type="SUPFAM" id="SSF54427">
    <property type="entry name" value="NTF2-like"/>
    <property type="match status" value="1"/>
</dbReference>
<organism evidence="2 3">
    <name type="scientific">Pseudochelatococcus lubricantis</name>
    <dbReference type="NCBI Taxonomy" id="1538102"/>
    <lineage>
        <taxon>Bacteria</taxon>
        <taxon>Pseudomonadati</taxon>
        <taxon>Pseudomonadota</taxon>
        <taxon>Alphaproteobacteria</taxon>
        <taxon>Hyphomicrobiales</taxon>
        <taxon>Chelatococcaceae</taxon>
        <taxon>Pseudochelatococcus</taxon>
    </lineage>
</organism>
<dbReference type="Gene3D" id="3.10.450.50">
    <property type="match status" value="1"/>
</dbReference>
<feature type="domain" description="SnoaL-like" evidence="1">
    <location>
        <begin position="8"/>
        <end position="119"/>
    </location>
</feature>
<keyword evidence="3" id="KW-1185">Reference proteome</keyword>
<accession>A0ABX0V129</accession>
<comment type="caution">
    <text evidence="2">The sequence shown here is derived from an EMBL/GenBank/DDBJ whole genome shotgun (WGS) entry which is preliminary data.</text>
</comment>
<sequence>MMSVRETVEAFWKGHSAGDRAALKQIVSEDLIWTVVGGTSPIAKTYRGWDGFFGELLDGLAQAFWPGTLDMQLKGLYADEEKGVGILQLEESATLRNGNTVKLEIVDVMTVRGGKVVEVREVMDLAAVNKAFGF</sequence>
<dbReference type="PANTHER" id="PTHR41252">
    <property type="entry name" value="BLR2505 PROTEIN"/>
    <property type="match status" value="1"/>
</dbReference>
<dbReference type="InterPro" id="IPR032710">
    <property type="entry name" value="NTF2-like_dom_sf"/>
</dbReference>
<proteinExistence type="predicted"/>
<dbReference type="Pfam" id="PF12680">
    <property type="entry name" value="SnoaL_2"/>
    <property type="match status" value="1"/>
</dbReference>
<evidence type="ECO:0000313" key="3">
    <source>
        <dbReference type="Proteomes" id="UP001429580"/>
    </source>
</evidence>
<reference evidence="2 3" key="1">
    <citation type="submission" date="2020-03" db="EMBL/GenBank/DDBJ databases">
        <title>Genomic Encyclopedia of Type Strains, Phase IV (KMG-IV): sequencing the most valuable type-strain genomes for metagenomic binning, comparative biology and taxonomic classification.</title>
        <authorList>
            <person name="Goeker M."/>
        </authorList>
    </citation>
    <scope>NUCLEOTIDE SEQUENCE [LARGE SCALE GENOMIC DNA]</scope>
    <source>
        <strain evidence="2 3">DSM 103870</strain>
    </source>
</reference>
<gene>
    <name evidence="2" type="ORF">FHS82_002762</name>
</gene>